<name>A0A2A2TF35_9CYAN</name>
<keyword evidence="1" id="KW-0812">Transmembrane</keyword>
<gene>
    <name evidence="2" type="ORF">CK510_19475</name>
</gene>
<dbReference type="RefSeq" id="WP_095723280.1">
    <property type="nucleotide sequence ID" value="NZ_NTFS01000242.1"/>
</dbReference>
<comment type="caution">
    <text evidence="2">The sequence shown here is derived from an EMBL/GenBank/DDBJ whole genome shotgun (WGS) entry which is preliminary data.</text>
</comment>
<evidence type="ECO:0000313" key="2">
    <source>
        <dbReference type="EMBL" id="PAX52407.1"/>
    </source>
</evidence>
<keyword evidence="1" id="KW-0472">Membrane</keyword>
<keyword evidence="3" id="KW-1185">Reference proteome</keyword>
<keyword evidence="1" id="KW-1133">Transmembrane helix</keyword>
<dbReference type="Proteomes" id="UP000218238">
    <property type="component" value="Unassembled WGS sequence"/>
</dbReference>
<protein>
    <recommendedName>
        <fullName evidence="4">Type II secretion system protein GspC N-terminal domain-containing protein</fullName>
    </recommendedName>
</protein>
<evidence type="ECO:0000256" key="1">
    <source>
        <dbReference type="SAM" id="Phobius"/>
    </source>
</evidence>
<accession>A0A2A2TF35</accession>
<feature type="transmembrane region" description="Helical" evidence="1">
    <location>
        <begin position="118"/>
        <end position="139"/>
    </location>
</feature>
<dbReference type="OrthoDB" id="428674at2"/>
<evidence type="ECO:0008006" key="4">
    <source>
        <dbReference type="Google" id="ProtNLM"/>
    </source>
</evidence>
<proteinExistence type="predicted"/>
<organism evidence="2 3">
    <name type="scientific">Brunnivagina elsteri CCALA 953</name>
    <dbReference type="NCBI Taxonomy" id="987040"/>
    <lineage>
        <taxon>Bacteria</taxon>
        <taxon>Bacillati</taxon>
        <taxon>Cyanobacteriota</taxon>
        <taxon>Cyanophyceae</taxon>
        <taxon>Nostocales</taxon>
        <taxon>Calotrichaceae</taxon>
        <taxon>Brunnivagina</taxon>
    </lineage>
</organism>
<reference evidence="2 3" key="1">
    <citation type="submission" date="2017-08" db="EMBL/GenBank/DDBJ databases">
        <title>Draft genome sequence of filamentous cyanobacterium Calothrix elsteri CCALA 953.</title>
        <authorList>
            <person name="Gagunashvili A.N."/>
            <person name="Elster J."/>
            <person name="Andresson O.S."/>
        </authorList>
    </citation>
    <scope>NUCLEOTIDE SEQUENCE [LARGE SCALE GENOMIC DNA]</scope>
    <source>
        <strain evidence="2 3">CCALA 953</strain>
    </source>
</reference>
<evidence type="ECO:0000313" key="3">
    <source>
        <dbReference type="Proteomes" id="UP000218238"/>
    </source>
</evidence>
<dbReference type="AlphaFoldDB" id="A0A2A2TF35"/>
<sequence length="454" mass="48956">MPTEASTQILLSEPSEDLIVSEPWSIDAYADGLMDELFADVDRILERRGNIPVQTIEPEFVRMQSVKMPTLGFSETDILPTQTTSKVNQVKKQQISPVVTEKSLPKTVIKQRRKPRRWLSKLLGLGATVGIAAASIIFVQNSGLLNRLVSKSFQQSLLTNQLDAATDIATKTDAQTELGKLVDYTIGAFDAIDRQTAKINRQSLNTAYNTAAVPNQRQLVMASASGLGTLPPPMAANNTLPAQGRSTTVVERIYIPVYQAPLPMRYAPPAIPGVRGTLPPIPGRNALLGGNRAKVLPVKTVSNNVRNVTRPLNLFAAVRPSIPSLKAISLQNQPITLSQPKAPTLKAPTITIAPFRAVPPRMPTATVQKQQQFAPPAQVVAVAPTSPAQILEGLLEHEDKSKSAALFKINGVTRRIEIGEGIGASGWALVEVANGEAVVRRNGEVRSVYAGQSF</sequence>
<dbReference type="EMBL" id="NTFS01000242">
    <property type="protein sequence ID" value="PAX52407.1"/>
    <property type="molecule type" value="Genomic_DNA"/>
</dbReference>